<organism evidence="9 10">
    <name type="scientific">Steroidobacter flavus</name>
    <dbReference type="NCBI Taxonomy" id="1842136"/>
    <lineage>
        <taxon>Bacteria</taxon>
        <taxon>Pseudomonadati</taxon>
        <taxon>Pseudomonadota</taxon>
        <taxon>Gammaproteobacteria</taxon>
        <taxon>Steroidobacterales</taxon>
        <taxon>Steroidobacteraceae</taxon>
        <taxon>Steroidobacter</taxon>
    </lineage>
</organism>
<feature type="transmembrane region" description="Helical" evidence="8">
    <location>
        <begin position="358"/>
        <end position="378"/>
    </location>
</feature>
<evidence type="ECO:0000256" key="4">
    <source>
        <dbReference type="ARBA" id="ARBA00022692"/>
    </source>
</evidence>
<evidence type="ECO:0000313" key="9">
    <source>
        <dbReference type="EMBL" id="MFC4312554.1"/>
    </source>
</evidence>
<feature type="transmembrane region" description="Helical" evidence="8">
    <location>
        <begin position="209"/>
        <end position="228"/>
    </location>
</feature>
<dbReference type="PANTHER" id="PTHR43663">
    <property type="entry name" value="CHROMATE TRANSPORT PROTEIN-RELATED"/>
    <property type="match status" value="1"/>
</dbReference>
<evidence type="ECO:0000256" key="8">
    <source>
        <dbReference type="SAM" id="Phobius"/>
    </source>
</evidence>
<feature type="transmembrane region" description="Helical" evidence="8">
    <location>
        <begin position="139"/>
        <end position="156"/>
    </location>
</feature>
<accession>A0ABV8T1I5</accession>
<proteinExistence type="inferred from homology"/>
<evidence type="ECO:0000256" key="3">
    <source>
        <dbReference type="ARBA" id="ARBA00022475"/>
    </source>
</evidence>
<dbReference type="Proteomes" id="UP001595904">
    <property type="component" value="Unassembled WGS sequence"/>
</dbReference>
<evidence type="ECO:0000313" key="10">
    <source>
        <dbReference type="Proteomes" id="UP001595904"/>
    </source>
</evidence>
<evidence type="ECO:0000256" key="6">
    <source>
        <dbReference type="ARBA" id="ARBA00023136"/>
    </source>
</evidence>
<name>A0ABV8T1I5_9GAMM</name>
<evidence type="ECO:0000256" key="7">
    <source>
        <dbReference type="SAM" id="MobiDB-lite"/>
    </source>
</evidence>
<keyword evidence="6 8" id="KW-0472">Membrane</keyword>
<sequence>MAANQGRARVTADHSAAPASVDRSQASQETLTALFLRFLKLGAMAWGGPVAQIAMLRRMLVDDERWVSSEHFNRILALYQVLPGPEAHEMCVHFGTLARGRIGGVLAGVGFMLPGFVLMFLLSWVYFHSGLDLHGDLSLLFSAVQAAVIALIVRAVHRIGSHVLLDPWLWAIGAGSLAGQLSGVHFAVLLAAGGLIYSLRQSSRWLVQAMLSLCLAGLAGSFLVHGALDSSPLVDAATALEPVSTSVEQVSLATLFWSGLKAGLLTFGGAYTVIPFLQRDAVSQGAWMSNAQFMDGIALSGLLPAPLIIFSTFVGFAGGGPMGAVILTAAIFLPAFAFPLLAHGPLDRLLHEPRIREFLDGLTAAVVGLIAGTVVVLLVTAVRSTYTAAVFAGALALLFWSKHKLAVPLVVAGAATVGAIAIAIR</sequence>
<dbReference type="InterPro" id="IPR014047">
    <property type="entry name" value="Chr_Tranpt_l_chain"/>
</dbReference>
<feature type="transmembrane region" description="Helical" evidence="8">
    <location>
        <begin position="102"/>
        <end position="127"/>
    </location>
</feature>
<keyword evidence="5 8" id="KW-1133">Transmembrane helix</keyword>
<dbReference type="PANTHER" id="PTHR43663:SF1">
    <property type="entry name" value="CHROMATE TRANSPORTER"/>
    <property type="match status" value="1"/>
</dbReference>
<evidence type="ECO:0000256" key="2">
    <source>
        <dbReference type="ARBA" id="ARBA00005262"/>
    </source>
</evidence>
<dbReference type="PIRSF" id="PIRSF004810">
    <property type="entry name" value="ChrA"/>
    <property type="match status" value="1"/>
</dbReference>
<feature type="transmembrane region" description="Helical" evidence="8">
    <location>
        <begin position="168"/>
        <end position="197"/>
    </location>
</feature>
<feature type="transmembrane region" description="Helical" evidence="8">
    <location>
        <begin position="297"/>
        <end position="318"/>
    </location>
</feature>
<keyword evidence="3" id="KW-1003">Cell membrane</keyword>
<keyword evidence="4 8" id="KW-0812">Transmembrane</keyword>
<protein>
    <submittedName>
        <fullName evidence="9">Chromate efflux transporter</fullName>
    </submittedName>
</protein>
<evidence type="ECO:0000256" key="5">
    <source>
        <dbReference type="ARBA" id="ARBA00022989"/>
    </source>
</evidence>
<comment type="subcellular location">
    <subcellularLocation>
        <location evidence="1">Cell membrane</location>
        <topology evidence="1">Multi-pass membrane protein</topology>
    </subcellularLocation>
</comment>
<dbReference type="EMBL" id="JBHSDU010000014">
    <property type="protein sequence ID" value="MFC4312554.1"/>
    <property type="molecule type" value="Genomic_DNA"/>
</dbReference>
<dbReference type="InterPro" id="IPR052518">
    <property type="entry name" value="CHR_Transporter"/>
</dbReference>
<comment type="caution">
    <text evidence="9">The sequence shown here is derived from an EMBL/GenBank/DDBJ whole genome shotgun (WGS) entry which is preliminary data.</text>
</comment>
<dbReference type="InterPro" id="IPR003370">
    <property type="entry name" value="Chromate_transpt"/>
</dbReference>
<evidence type="ECO:0000256" key="1">
    <source>
        <dbReference type="ARBA" id="ARBA00004651"/>
    </source>
</evidence>
<dbReference type="Pfam" id="PF02417">
    <property type="entry name" value="Chromate_transp"/>
    <property type="match status" value="2"/>
</dbReference>
<feature type="transmembrane region" description="Helical" evidence="8">
    <location>
        <begin position="324"/>
        <end position="346"/>
    </location>
</feature>
<gene>
    <name evidence="9" type="primary">chrA</name>
    <name evidence="9" type="ORF">ACFPN2_25955</name>
</gene>
<comment type="similarity">
    <text evidence="2">Belongs to the chromate ion transporter (CHR) (TC 2.A.51) family.</text>
</comment>
<reference evidence="10" key="1">
    <citation type="journal article" date="2019" name="Int. J. Syst. Evol. Microbiol.">
        <title>The Global Catalogue of Microorganisms (GCM) 10K type strain sequencing project: providing services to taxonomists for standard genome sequencing and annotation.</title>
        <authorList>
            <consortium name="The Broad Institute Genomics Platform"/>
            <consortium name="The Broad Institute Genome Sequencing Center for Infectious Disease"/>
            <person name="Wu L."/>
            <person name="Ma J."/>
        </authorList>
    </citation>
    <scope>NUCLEOTIDE SEQUENCE [LARGE SCALE GENOMIC DNA]</scope>
    <source>
        <strain evidence="10">CGMCC 1.10759</strain>
    </source>
</reference>
<feature type="transmembrane region" description="Helical" evidence="8">
    <location>
        <begin position="405"/>
        <end position="424"/>
    </location>
</feature>
<dbReference type="NCBIfam" id="TIGR00937">
    <property type="entry name" value="2A51"/>
    <property type="match status" value="1"/>
</dbReference>
<keyword evidence="10" id="KW-1185">Reference proteome</keyword>
<dbReference type="RefSeq" id="WP_380602051.1">
    <property type="nucleotide sequence ID" value="NZ_JBHSDU010000014.1"/>
</dbReference>
<feature type="transmembrane region" description="Helical" evidence="8">
    <location>
        <begin position="255"/>
        <end position="277"/>
    </location>
</feature>
<feature type="region of interest" description="Disordered" evidence="7">
    <location>
        <begin position="1"/>
        <end position="23"/>
    </location>
</feature>